<reference evidence="3" key="1">
    <citation type="submission" date="2011-07" db="EMBL/GenBank/DDBJ databases">
        <authorList>
            <consortium name="Caenorhabditis brenneri Sequencing and Analysis Consortium"/>
            <person name="Wilson R.K."/>
        </authorList>
    </citation>
    <scope>NUCLEOTIDE SEQUENCE [LARGE SCALE GENOMIC DNA]</scope>
    <source>
        <strain evidence="3">PB2801</strain>
    </source>
</reference>
<dbReference type="EMBL" id="GL379849">
    <property type="protein sequence ID" value="EGT55028.1"/>
    <property type="molecule type" value="Genomic_DNA"/>
</dbReference>
<dbReference type="AlphaFoldDB" id="G0N8A2"/>
<feature type="domain" description="DUF38" evidence="1">
    <location>
        <begin position="189"/>
        <end position="312"/>
    </location>
</feature>
<evidence type="ECO:0000313" key="2">
    <source>
        <dbReference type="EMBL" id="EGT55028.1"/>
    </source>
</evidence>
<dbReference type="OMA" id="CASEDMS"/>
<name>G0N8A2_CAEBE</name>
<dbReference type="HOGENOM" id="CLU_055341_0_0_1"/>
<gene>
    <name evidence="2" type="ORF">CAEBREN_19521</name>
</gene>
<dbReference type="InParanoid" id="G0N8A2"/>
<dbReference type="InterPro" id="IPR002900">
    <property type="entry name" value="DUF38/FTH_CAE_spp"/>
</dbReference>
<keyword evidence="3" id="KW-1185">Reference proteome</keyword>
<dbReference type="PANTHER" id="PTHR23014:SF1">
    <property type="entry name" value="DUF38 DOMAIN-CONTAINING PROTEIN-RELATED"/>
    <property type="match status" value="1"/>
</dbReference>
<dbReference type="Proteomes" id="UP000008068">
    <property type="component" value="Unassembled WGS sequence"/>
</dbReference>
<protein>
    <recommendedName>
        <fullName evidence="1">DUF38 domain-containing protein</fullName>
    </recommendedName>
</protein>
<organism evidence="3">
    <name type="scientific">Caenorhabditis brenneri</name>
    <name type="common">Nematode worm</name>
    <dbReference type="NCBI Taxonomy" id="135651"/>
    <lineage>
        <taxon>Eukaryota</taxon>
        <taxon>Metazoa</taxon>
        <taxon>Ecdysozoa</taxon>
        <taxon>Nematoda</taxon>
        <taxon>Chromadorea</taxon>
        <taxon>Rhabditida</taxon>
        <taxon>Rhabditina</taxon>
        <taxon>Rhabditomorpha</taxon>
        <taxon>Rhabditoidea</taxon>
        <taxon>Rhabditidae</taxon>
        <taxon>Peloderinae</taxon>
        <taxon>Caenorhabditis</taxon>
    </lineage>
</organism>
<dbReference type="Pfam" id="PF01827">
    <property type="entry name" value="FTH"/>
    <property type="match status" value="1"/>
</dbReference>
<proteinExistence type="predicted"/>
<accession>G0N8A2</accession>
<sequence length="389" mass="44598">MPAFKKDLLDGIVYASHFDGLPATMAHLKLRVMTGQDTYTLEDVEKLYGKIERGEFSLMEEIDWVNKFPPHLSKNVVEMLDVPARASLRKTCHFYRNLVDTGSVSIEQLVIIVEHTGIEISSEDKFYLKYEQEPENQYTVSQYHARRRRFDGNFITAAVTDLKTIIGNSKLMIRELGVNKRGSCDETQNAVQEVFKSLKHKLKVGFLELDSVSSIQKVLPYVDENTIQTIVTTGEPSEIYLPGKEIFDLPQWKNAKTLKALDCEFNPKDFVELSHFENVKMSMKDRTVTVEQVMALKDKLLENPKLQAIHIYHIWNDWSEGVFEALDTALLQFKFSPVSRYAHFDYPGTGKKLGLRITKSYIRFRGPCCLESEDANYLGDETGGNFVRI</sequence>
<evidence type="ECO:0000313" key="3">
    <source>
        <dbReference type="Proteomes" id="UP000008068"/>
    </source>
</evidence>
<dbReference type="PANTHER" id="PTHR23014">
    <property type="entry name" value="F-BOX A PROTEIN"/>
    <property type="match status" value="1"/>
</dbReference>
<dbReference type="eggNOG" id="ENOG502TB6S">
    <property type="taxonomic scope" value="Eukaryota"/>
</dbReference>
<evidence type="ECO:0000259" key="1">
    <source>
        <dbReference type="Pfam" id="PF01827"/>
    </source>
</evidence>